<evidence type="ECO:0000256" key="4">
    <source>
        <dbReference type="ARBA" id="ARBA00022960"/>
    </source>
</evidence>
<organism evidence="12 13">
    <name type="scientific">Candidatus Liberibacter asiaticus str. gxpsy</name>
    <dbReference type="NCBI Taxonomy" id="1174529"/>
    <lineage>
        <taxon>Bacteria</taxon>
        <taxon>Pseudomonadati</taxon>
        <taxon>Pseudomonadota</taxon>
        <taxon>Alphaproteobacteria</taxon>
        <taxon>Hyphomicrobiales</taxon>
        <taxon>Rhizobiaceae</taxon>
        <taxon>Liberibacter</taxon>
    </lineage>
</organism>
<feature type="transmembrane region" description="Helical" evidence="10">
    <location>
        <begin position="87"/>
        <end position="114"/>
    </location>
</feature>
<keyword evidence="4 10" id="KW-0133">Cell shape</keyword>
<dbReference type="GeneID" id="93076776"/>
<keyword evidence="10 11" id="KW-0961">Cell wall biogenesis/degradation</keyword>
<reference evidence="12 13" key="1">
    <citation type="journal article" date="2013" name="Genome Announc.">
        <title>Complete Genome Sequence of a Chinese Strain of 'Candidatus Liberibacter asiaticus'.</title>
        <authorList>
            <person name="Lin H."/>
            <person name="Han C.S."/>
            <person name="Liu B."/>
            <person name="Lou B."/>
            <person name="Bai X."/>
            <person name="Deng C."/>
            <person name="Civerolo E.L."/>
            <person name="Gupta G."/>
        </authorList>
    </citation>
    <scope>NUCLEOTIDE SEQUENCE [LARGE SCALE GENOMIC DNA]</scope>
    <source>
        <strain evidence="13">gxpsy</strain>
    </source>
</reference>
<evidence type="ECO:0000256" key="3">
    <source>
        <dbReference type="ARBA" id="ARBA00022692"/>
    </source>
</evidence>
<dbReference type="CDD" id="cd13123">
    <property type="entry name" value="MATE_MurJ_like"/>
    <property type="match status" value="1"/>
</dbReference>
<evidence type="ECO:0000313" key="13">
    <source>
        <dbReference type="Proteomes" id="UP000011820"/>
    </source>
</evidence>
<feature type="transmembrane region" description="Helical" evidence="10">
    <location>
        <begin position="29"/>
        <end position="51"/>
    </location>
</feature>
<feature type="transmembrane region" description="Helical" evidence="10">
    <location>
        <begin position="134"/>
        <end position="155"/>
    </location>
</feature>
<dbReference type="EMBL" id="CP004005">
    <property type="protein sequence ID" value="AGH16769.1"/>
    <property type="molecule type" value="Genomic_DNA"/>
</dbReference>
<protein>
    <recommendedName>
        <fullName evidence="10">Probable lipid II flippase MurJ</fullName>
    </recommendedName>
</protein>
<feature type="transmembrane region" description="Helical" evidence="10">
    <location>
        <begin position="274"/>
        <end position="294"/>
    </location>
</feature>
<keyword evidence="10 11" id="KW-0813">Transport</keyword>
<evidence type="ECO:0000256" key="6">
    <source>
        <dbReference type="ARBA" id="ARBA00022989"/>
    </source>
</evidence>
<evidence type="ECO:0000256" key="1">
    <source>
        <dbReference type="ARBA" id="ARBA00004651"/>
    </source>
</evidence>
<keyword evidence="6 10" id="KW-1133">Transmembrane helix</keyword>
<comment type="function">
    <text evidence="8 10 11">Involved in peptidoglycan biosynthesis. Transports lipid-linked peptidoglycan precursors from the inner to the outer leaflet of the cytoplasmic membrane.</text>
</comment>
<feature type="transmembrane region" description="Helical" evidence="10">
    <location>
        <begin position="389"/>
        <end position="408"/>
    </location>
</feature>
<proteinExistence type="inferred from homology"/>
<feature type="transmembrane region" description="Helical" evidence="10">
    <location>
        <begin position="314"/>
        <end position="331"/>
    </location>
</feature>
<feature type="transmembrane region" description="Helical" evidence="10">
    <location>
        <begin position="445"/>
        <end position="465"/>
    </location>
</feature>
<dbReference type="PRINTS" id="PR01806">
    <property type="entry name" value="VIRFACTRMVIN"/>
</dbReference>
<dbReference type="PIRSF" id="PIRSF002869">
    <property type="entry name" value="MviN"/>
    <property type="match status" value="1"/>
</dbReference>
<feature type="transmembrane region" description="Helical" evidence="10">
    <location>
        <begin position="414"/>
        <end position="433"/>
    </location>
</feature>
<keyword evidence="13" id="KW-1185">Reference proteome</keyword>
<evidence type="ECO:0000256" key="8">
    <source>
        <dbReference type="ARBA" id="ARBA00060041"/>
    </source>
</evidence>
<accession>A0ABM5NF68</accession>
<dbReference type="HAMAP" id="MF_02078">
    <property type="entry name" value="MurJ_MviN"/>
    <property type="match status" value="1"/>
</dbReference>
<evidence type="ECO:0000256" key="10">
    <source>
        <dbReference type="HAMAP-Rule" id="MF_02078"/>
    </source>
</evidence>
<keyword evidence="3 10" id="KW-0812">Transmembrane</keyword>
<evidence type="ECO:0000256" key="11">
    <source>
        <dbReference type="PIRNR" id="PIRNR002869"/>
    </source>
</evidence>
<keyword evidence="7 10" id="KW-0472">Membrane</keyword>
<evidence type="ECO:0000256" key="7">
    <source>
        <dbReference type="ARBA" id="ARBA00023136"/>
    </source>
</evidence>
<dbReference type="Pfam" id="PF03023">
    <property type="entry name" value="MurJ"/>
    <property type="match status" value="1"/>
</dbReference>
<keyword evidence="10" id="KW-0997">Cell inner membrane</keyword>
<keyword evidence="5 10" id="KW-0573">Peptidoglycan synthesis</keyword>
<dbReference type="PANTHER" id="PTHR47019:SF1">
    <property type="entry name" value="LIPID II FLIPPASE MURJ"/>
    <property type="match status" value="1"/>
</dbReference>
<name>A0ABM5NF68_LIBAS</name>
<dbReference type="InterPro" id="IPR051050">
    <property type="entry name" value="Lipid_II_flippase_MurJ/MviN"/>
</dbReference>
<feature type="transmembrane region" description="Helical" evidence="10">
    <location>
        <begin position="232"/>
        <end position="254"/>
    </location>
</feature>
<comment type="pathway">
    <text evidence="10">Cell wall biogenesis; peptidoglycan biosynthesis.</text>
</comment>
<comment type="subcellular location">
    <subcellularLocation>
        <location evidence="10">Cell inner membrane</location>
        <topology evidence="10">Multi-pass membrane protein</topology>
    </subcellularLocation>
    <subcellularLocation>
        <location evidence="1">Cell membrane</location>
        <topology evidence="1">Multi-pass membrane protein</topology>
    </subcellularLocation>
</comment>
<dbReference type="NCBIfam" id="TIGR01695">
    <property type="entry name" value="murJ_mviN"/>
    <property type="match status" value="1"/>
</dbReference>
<dbReference type="InterPro" id="IPR004268">
    <property type="entry name" value="MurJ"/>
</dbReference>
<keyword evidence="2 10" id="KW-1003">Cell membrane</keyword>
<comment type="similarity">
    <text evidence="9 10 11">Belongs to the MurJ/MviN family.</text>
</comment>
<evidence type="ECO:0000256" key="9">
    <source>
        <dbReference type="ARBA" id="ARBA00061532"/>
    </source>
</evidence>
<feature type="transmembrane region" description="Helical" evidence="10">
    <location>
        <begin position="485"/>
        <end position="505"/>
    </location>
</feature>
<feature type="transmembrane region" description="Helical" evidence="10">
    <location>
        <begin position="351"/>
        <end position="369"/>
    </location>
</feature>
<gene>
    <name evidence="10" type="primary">murJ</name>
    <name evidence="12" type="ORF">WSI_01995</name>
</gene>
<dbReference type="Proteomes" id="UP000011820">
    <property type="component" value="Chromosome"/>
</dbReference>
<sequence length="518" mass="57750">MKIIRNFLTVCASTLGSRFLGFIRETLVAATLGVGKVTDVFYVAFYLTFIFRRLAAEGIFHNSFIPLFSQEKENNGSESAQRLSSEIFSILILSLVVLTVVVELILPLLIRFIIAPGFADQSDKYFLTIQLSRVMFPSIIFISLASLVTGMLFALGRYFIASIAPIVINVFPIFALTYALWHPSSPQETTYLLAWGVFLSNVVHFWIVYCCAKNDGVKLRFQYPRLTHNVKFFLKLTFPLMVTGGIIQISNIVGRAIASRETGIISAIQYAERIYSLPVGVIGGAMMIVILPALSRSLRSKNKQKSFELQNQAIECISFFGIPSAVALFMLSKEIVQTLYERGAFSSQNTILVSSFLSIYSIGILANILSKSLSTAFYAQNDMKAPMKFTIVSIAINLTIAIGSFPFIGGYGIALAEVSSSWVNTICLAITLLKRKQINLPFKTIYRILSVSISAGLMGFFIILFRPYFNQFSSATTFFDPFKNLVIMLSGAMLVYLFSIFLFLGKDFLSPLQQMIRK</sequence>
<feature type="transmembrane region" description="Helical" evidence="10">
    <location>
        <begin position="162"/>
        <end position="181"/>
    </location>
</feature>
<evidence type="ECO:0000256" key="5">
    <source>
        <dbReference type="ARBA" id="ARBA00022984"/>
    </source>
</evidence>
<feature type="transmembrane region" description="Helical" evidence="10">
    <location>
        <begin position="193"/>
        <end position="212"/>
    </location>
</feature>
<dbReference type="RefSeq" id="WP_012778749.1">
    <property type="nucleotide sequence ID" value="NC_020549.1"/>
</dbReference>
<dbReference type="PANTHER" id="PTHR47019">
    <property type="entry name" value="LIPID II FLIPPASE MURJ"/>
    <property type="match status" value="1"/>
</dbReference>
<evidence type="ECO:0000256" key="2">
    <source>
        <dbReference type="ARBA" id="ARBA00022475"/>
    </source>
</evidence>
<evidence type="ECO:0000313" key="12">
    <source>
        <dbReference type="EMBL" id="AGH16769.1"/>
    </source>
</evidence>